<comment type="cofactor">
    <cofactor evidence="10">
        <name>Zn(2+)</name>
        <dbReference type="ChEBI" id="CHEBI:29105"/>
    </cofactor>
    <text evidence="10">Binds 1 zinc ion per subunit.</text>
</comment>
<dbReference type="AlphaFoldDB" id="A0A4S2GXD7"/>
<dbReference type="InterPro" id="IPR050083">
    <property type="entry name" value="HtpX_protease"/>
</dbReference>
<dbReference type="InterPro" id="IPR001915">
    <property type="entry name" value="Peptidase_M48"/>
</dbReference>
<feature type="transmembrane region" description="Helical" evidence="11">
    <location>
        <begin position="60"/>
        <end position="81"/>
    </location>
</feature>
<evidence type="ECO:0000256" key="8">
    <source>
        <dbReference type="ARBA" id="ARBA00023049"/>
    </source>
</evidence>
<evidence type="ECO:0000256" key="5">
    <source>
        <dbReference type="ARBA" id="ARBA00022801"/>
    </source>
</evidence>
<evidence type="ECO:0000256" key="4">
    <source>
        <dbReference type="ARBA" id="ARBA00022723"/>
    </source>
</evidence>
<evidence type="ECO:0000256" key="9">
    <source>
        <dbReference type="ARBA" id="ARBA00023136"/>
    </source>
</evidence>
<evidence type="ECO:0000256" key="6">
    <source>
        <dbReference type="ARBA" id="ARBA00022833"/>
    </source>
</evidence>
<protein>
    <submittedName>
        <fullName evidence="13">Protease</fullName>
    </submittedName>
</protein>
<accession>A0A4S2GXD7</accession>
<evidence type="ECO:0000256" key="3">
    <source>
        <dbReference type="ARBA" id="ARBA00022692"/>
    </source>
</evidence>
<keyword evidence="4" id="KW-0479">Metal-binding</keyword>
<feature type="domain" description="Peptidase M48" evidence="12">
    <location>
        <begin position="103"/>
        <end position="315"/>
    </location>
</feature>
<evidence type="ECO:0000256" key="7">
    <source>
        <dbReference type="ARBA" id="ARBA00022989"/>
    </source>
</evidence>
<keyword evidence="1" id="KW-1003">Cell membrane</keyword>
<dbReference type="EMBL" id="SRXW01000004">
    <property type="protein sequence ID" value="TGY87840.1"/>
    <property type="molecule type" value="Genomic_DNA"/>
</dbReference>
<dbReference type="Proteomes" id="UP000308054">
    <property type="component" value="Unassembled WGS sequence"/>
</dbReference>
<comment type="similarity">
    <text evidence="10">Belongs to the peptidase M48 family.</text>
</comment>
<dbReference type="OrthoDB" id="15218at2"/>
<evidence type="ECO:0000256" key="2">
    <source>
        <dbReference type="ARBA" id="ARBA00022670"/>
    </source>
</evidence>
<feature type="transmembrane region" description="Helical" evidence="11">
    <location>
        <begin position="220"/>
        <end position="243"/>
    </location>
</feature>
<keyword evidence="5 10" id="KW-0378">Hydrolase</keyword>
<dbReference type="PANTHER" id="PTHR43221:SF2">
    <property type="entry name" value="PROTEASE HTPX HOMOLOG"/>
    <property type="match status" value="1"/>
</dbReference>
<evidence type="ECO:0000256" key="10">
    <source>
        <dbReference type="RuleBase" id="RU003983"/>
    </source>
</evidence>
<name>A0A4S2GXD7_9PROT</name>
<dbReference type="CDD" id="cd07340">
    <property type="entry name" value="M48B_Htpx_like"/>
    <property type="match status" value="1"/>
</dbReference>
<evidence type="ECO:0000313" key="13">
    <source>
        <dbReference type="EMBL" id="TGY87840.1"/>
    </source>
</evidence>
<evidence type="ECO:0000256" key="11">
    <source>
        <dbReference type="SAM" id="Phobius"/>
    </source>
</evidence>
<keyword evidence="6 10" id="KW-0862">Zinc</keyword>
<feature type="transmembrane region" description="Helical" evidence="11">
    <location>
        <begin position="177"/>
        <end position="200"/>
    </location>
</feature>
<keyword evidence="14" id="KW-1185">Reference proteome</keyword>
<dbReference type="RefSeq" id="WP_135996702.1">
    <property type="nucleotide sequence ID" value="NZ_CP071057.1"/>
</dbReference>
<keyword evidence="8 10" id="KW-0482">Metalloprotease</keyword>
<feature type="transmembrane region" description="Helical" evidence="11">
    <location>
        <begin position="20"/>
        <end position="40"/>
    </location>
</feature>
<proteinExistence type="inferred from homology"/>
<reference evidence="13 14" key="1">
    <citation type="journal article" date="2017" name="Int. J. Syst. Evol. Microbiol.">
        <title>Marinicauda algicola sp. nov., isolated from a marine red alga Rhodosorus marinus.</title>
        <authorList>
            <person name="Jeong S.E."/>
            <person name="Jeon S.H."/>
            <person name="Chun B.H."/>
            <person name="Kim D.W."/>
            <person name="Jeon C.O."/>
        </authorList>
    </citation>
    <scope>NUCLEOTIDE SEQUENCE [LARGE SCALE GENOMIC DNA]</scope>
    <source>
        <strain evidence="13 14">JCM 31718</strain>
    </source>
</reference>
<keyword evidence="9 11" id="KW-0472">Membrane</keyword>
<organism evidence="13 14">
    <name type="scientific">Marinicauda algicola</name>
    <dbReference type="NCBI Taxonomy" id="2029849"/>
    <lineage>
        <taxon>Bacteria</taxon>
        <taxon>Pseudomonadati</taxon>
        <taxon>Pseudomonadota</taxon>
        <taxon>Alphaproteobacteria</taxon>
        <taxon>Maricaulales</taxon>
        <taxon>Maricaulaceae</taxon>
        <taxon>Marinicauda</taxon>
    </lineage>
</organism>
<keyword evidence="7 11" id="KW-1133">Transmembrane helix</keyword>
<dbReference type="Pfam" id="PF01435">
    <property type="entry name" value="Peptidase_M48"/>
    <property type="match status" value="1"/>
</dbReference>
<dbReference type="GO" id="GO:0004222">
    <property type="term" value="F:metalloendopeptidase activity"/>
    <property type="evidence" value="ECO:0007669"/>
    <property type="project" value="InterPro"/>
</dbReference>
<comment type="caution">
    <text evidence="13">The sequence shown here is derived from an EMBL/GenBank/DDBJ whole genome shotgun (WGS) entry which is preliminary data.</text>
</comment>
<gene>
    <name evidence="13" type="ORF">E5163_13050</name>
</gene>
<evidence type="ECO:0000259" key="12">
    <source>
        <dbReference type="Pfam" id="PF01435"/>
    </source>
</evidence>
<dbReference type="GO" id="GO:0006508">
    <property type="term" value="P:proteolysis"/>
    <property type="evidence" value="ECO:0007669"/>
    <property type="project" value="UniProtKB-KW"/>
</dbReference>
<dbReference type="Gene3D" id="3.30.2010.10">
    <property type="entry name" value="Metalloproteases ('zincins'), catalytic domain"/>
    <property type="match status" value="1"/>
</dbReference>
<keyword evidence="3 11" id="KW-0812">Transmembrane</keyword>
<keyword evidence="2 10" id="KW-0645">Protease</keyword>
<dbReference type="GO" id="GO:0046872">
    <property type="term" value="F:metal ion binding"/>
    <property type="evidence" value="ECO:0007669"/>
    <property type="project" value="UniProtKB-KW"/>
</dbReference>
<sequence length="332" mass="35491">MTPSTGLRTHIWNNNLKSLALLAGFPVLLVLLAFAGSVLFNAVALEAGTIADALSRSARALPAILPFALAGAGLWFVIAWFGHQAMIDAMTGARAVSRTGEPELYNLLENLCISRGLAMPHLRIIETKARNAYASGLREGQYSVTVTRGLLESLERDEIEAVLAHELSHIRHNDVRLLVISVIFVGIISVVAEILARGLLRGSLSRVGGARRGRGGNAAVLILIGLAIVALAYVLAIVIRFALSRRREFMADAGAVELTKNPDAMIRALQKISAAPEIAKAPKELRAMFLYDRETGFAGLMATHPPIEARIEALVRYGGGRAEPPSGSVPAV</sequence>
<dbReference type="PANTHER" id="PTHR43221">
    <property type="entry name" value="PROTEASE HTPX"/>
    <property type="match status" value="1"/>
</dbReference>
<evidence type="ECO:0000256" key="1">
    <source>
        <dbReference type="ARBA" id="ARBA00022475"/>
    </source>
</evidence>
<evidence type="ECO:0000313" key="14">
    <source>
        <dbReference type="Proteomes" id="UP000308054"/>
    </source>
</evidence>